<sequence length="602" mass="67724">MPRENSFTDSEGRSLTPDLSEEEDNDAPPISPTYATTNLPQIPSPIEPDLASQSQSPRQHASSSTSALRAKLHGLGSRSKHSIHSKVGSPTSVRPQMPPKERFRSAVRKVMAMHRSTSMMHMAIGGAGAEPGLDPRRASADLQFGGIRQDCVIELLDYSSLSHMYGRMTNKEFVNLMADPKASQREKWAKVRWINIGGLSWDVMKAISLKYDIHPLALEDVFHTRSQTRSKADYYPQHLFLRVLCHELGDDDDQVDTAAHTTAAYGSTLTDVPRSSSPLPFTDDERATLDRINDGDSLDYDEKTVFGSAPLSRKSTMRNRKQRSSGDVEQGISSEGLSSVSCDNRIDHSTVSSARTVVKDKKTSLLNVNRQGERVNVKVSPMFIFLFRDGTVISIHPETNLDITRPINRRLQQRDTGLRTSADPSLLVQSLIDLIVDKALEVIDAYHTQIKKFESHVLLRPEVSTVRNLHILSGDLILHKRTLEPIKTLVYGLRRYDLDRCAALVDPDQVAKKRARGEEVQVVGFMSHKSKIYLGMNFESMWSVQHNSDLLFWEIAIPVMLVVLPIFLVPDIKRVYRYIQKKMEAKRAVKVRVFDEEEEGVD</sequence>
<dbReference type="AlphaFoldDB" id="A0AAW0CQT1"/>
<dbReference type="PANTHER" id="PTHR46494">
    <property type="entry name" value="CORA FAMILY METAL ION TRANSPORTER (EUROFUNG)"/>
    <property type="match status" value="1"/>
</dbReference>
<name>A0AAW0CQT1_9AGAR</name>
<keyword evidence="5" id="KW-0812">Transmembrane</keyword>
<accession>A0AAW0CQT1</accession>
<feature type="compositionally biased region" description="Polar residues" evidence="4">
    <location>
        <begin position="325"/>
        <end position="342"/>
    </location>
</feature>
<keyword evidence="2" id="KW-0813">Transport</keyword>
<feature type="compositionally biased region" description="Polar residues" evidence="4">
    <location>
        <begin position="51"/>
        <end position="67"/>
    </location>
</feature>
<dbReference type="PANTHER" id="PTHR46494:SF1">
    <property type="entry name" value="CORA FAMILY METAL ION TRANSPORTER (EUROFUNG)"/>
    <property type="match status" value="1"/>
</dbReference>
<keyword evidence="7" id="KW-1185">Reference proteome</keyword>
<dbReference type="Gene3D" id="3.30.460.20">
    <property type="entry name" value="CorA soluble domain-like"/>
    <property type="match status" value="1"/>
</dbReference>
<dbReference type="EMBL" id="JAYKXP010000038">
    <property type="protein sequence ID" value="KAK7040227.1"/>
    <property type="molecule type" value="Genomic_DNA"/>
</dbReference>
<dbReference type="Pfam" id="PF01544">
    <property type="entry name" value="CorA"/>
    <property type="match status" value="1"/>
</dbReference>
<dbReference type="GO" id="GO:0005886">
    <property type="term" value="C:plasma membrane"/>
    <property type="evidence" value="ECO:0007669"/>
    <property type="project" value="UniProtKB-SubCell"/>
</dbReference>
<keyword evidence="3" id="KW-1003">Cell membrane</keyword>
<reference evidence="6 7" key="1">
    <citation type="submission" date="2024-01" db="EMBL/GenBank/DDBJ databases">
        <title>A draft genome for a cacao thread blight-causing isolate of Paramarasmius palmivorus.</title>
        <authorList>
            <person name="Baruah I.K."/>
            <person name="Bukari Y."/>
            <person name="Amoako-Attah I."/>
            <person name="Meinhardt L.W."/>
            <person name="Bailey B.A."/>
            <person name="Cohen S.P."/>
        </authorList>
    </citation>
    <scope>NUCLEOTIDE SEQUENCE [LARGE SCALE GENOMIC DNA]</scope>
    <source>
        <strain evidence="6 7">GH-12</strain>
    </source>
</reference>
<evidence type="ECO:0000256" key="2">
    <source>
        <dbReference type="ARBA" id="ARBA00022448"/>
    </source>
</evidence>
<dbReference type="GO" id="GO:0015087">
    <property type="term" value="F:cobalt ion transmembrane transporter activity"/>
    <property type="evidence" value="ECO:0007669"/>
    <property type="project" value="TreeGrafter"/>
</dbReference>
<keyword evidence="5" id="KW-1133">Transmembrane helix</keyword>
<evidence type="ECO:0000256" key="4">
    <source>
        <dbReference type="SAM" id="MobiDB-lite"/>
    </source>
</evidence>
<dbReference type="InterPro" id="IPR045861">
    <property type="entry name" value="CorA_cytoplasmic_dom"/>
</dbReference>
<feature type="transmembrane region" description="Helical" evidence="5">
    <location>
        <begin position="550"/>
        <end position="569"/>
    </location>
</feature>
<dbReference type="GO" id="GO:0000287">
    <property type="term" value="F:magnesium ion binding"/>
    <property type="evidence" value="ECO:0007669"/>
    <property type="project" value="TreeGrafter"/>
</dbReference>
<protein>
    <submittedName>
        <fullName evidence="6">Uncharacterized protein</fullName>
    </submittedName>
</protein>
<evidence type="ECO:0000256" key="3">
    <source>
        <dbReference type="ARBA" id="ARBA00022475"/>
    </source>
</evidence>
<comment type="caution">
    <text evidence="6">The sequence shown here is derived from an EMBL/GenBank/DDBJ whole genome shotgun (WGS) entry which is preliminary data.</text>
</comment>
<evidence type="ECO:0000256" key="5">
    <source>
        <dbReference type="SAM" id="Phobius"/>
    </source>
</evidence>
<gene>
    <name evidence="6" type="ORF">VNI00_010033</name>
</gene>
<feature type="region of interest" description="Disordered" evidence="4">
    <location>
        <begin position="1"/>
        <end position="99"/>
    </location>
</feature>
<evidence type="ECO:0000313" key="7">
    <source>
        <dbReference type="Proteomes" id="UP001383192"/>
    </source>
</evidence>
<organism evidence="6 7">
    <name type="scientific">Paramarasmius palmivorus</name>
    <dbReference type="NCBI Taxonomy" id="297713"/>
    <lineage>
        <taxon>Eukaryota</taxon>
        <taxon>Fungi</taxon>
        <taxon>Dikarya</taxon>
        <taxon>Basidiomycota</taxon>
        <taxon>Agaricomycotina</taxon>
        <taxon>Agaricomycetes</taxon>
        <taxon>Agaricomycetidae</taxon>
        <taxon>Agaricales</taxon>
        <taxon>Marasmiineae</taxon>
        <taxon>Marasmiaceae</taxon>
        <taxon>Paramarasmius</taxon>
    </lineage>
</organism>
<dbReference type="SUPFAM" id="SSF143865">
    <property type="entry name" value="CorA soluble domain-like"/>
    <property type="match status" value="1"/>
</dbReference>
<dbReference type="Proteomes" id="UP001383192">
    <property type="component" value="Unassembled WGS sequence"/>
</dbReference>
<feature type="region of interest" description="Disordered" evidence="4">
    <location>
        <begin position="309"/>
        <end position="343"/>
    </location>
</feature>
<evidence type="ECO:0000256" key="1">
    <source>
        <dbReference type="ARBA" id="ARBA00004651"/>
    </source>
</evidence>
<evidence type="ECO:0000313" key="6">
    <source>
        <dbReference type="EMBL" id="KAK7040227.1"/>
    </source>
</evidence>
<dbReference type="GO" id="GO:0015095">
    <property type="term" value="F:magnesium ion transmembrane transporter activity"/>
    <property type="evidence" value="ECO:0007669"/>
    <property type="project" value="TreeGrafter"/>
</dbReference>
<dbReference type="GO" id="GO:0050897">
    <property type="term" value="F:cobalt ion binding"/>
    <property type="evidence" value="ECO:0007669"/>
    <property type="project" value="TreeGrafter"/>
</dbReference>
<keyword evidence="5" id="KW-0472">Membrane</keyword>
<dbReference type="InterPro" id="IPR002523">
    <property type="entry name" value="MgTranspt_CorA/ZnTranspt_ZntB"/>
</dbReference>
<dbReference type="Gene3D" id="1.20.58.340">
    <property type="entry name" value="Magnesium transport protein CorA, transmembrane region"/>
    <property type="match status" value="1"/>
</dbReference>
<proteinExistence type="predicted"/>
<comment type="subcellular location">
    <subcellularLocation>
        <location evidence="1">Cell membrane</location>
        <topology evidence="1">Multi-pass membrane protein</topology>
    </subcellularLocation>
</comment>